<dbReference type="InterPro" id="IPR030489">
    <property type="entry name" value="TR_Rrf2-type_CS"/>
</dbReference>
<dbReference type="SUPFAM" id="SSF46785">
    <property type="entry name" value="Winged helix' DNA-binding domain"/>
    <property type="match status" value="1"/>
</dbReference>
<dbReference type="InterPro" id="IPR036388">
    <property type="entry name" value="WH-like_DNA-bd_sf"/>
</dbReference>
<organism evidence="1 2">
    <name type="scientific">Candidatus Gottesmanbacteria bacterium GW2011_GWA2_43_14</name>
    <dbReference type="NCBI Taxonomy" id="1618443"/>
    <lineage>
        <taxon>Bacteria</taxon>
        <taxon>Candidatus Gottesmaniibacteriota</taxon>
    </lineage>
</organism>
<accession>A0A0G1GC01</accession>
<dbReference type="InterPro" id="IPR000944">
    <property type="entry name" value="Tscrpt_reg_Rrf2"/>
</dbReference>
<dbReference type="PANTHER" id="PTHR33221">
    <property type="entry name" value="WINGED HELIX-TURN-HELIX TRANSCRIPTIONAL REGULATOR, RRF2 FAMILY"/>
    <property type="match status" value="1"/>
</dbReference>
<comment type="caution">
    <text evidence="1">The sequence shown here is derived from an EMBL/GenBank/DDBJ whole genome shotgun (WGS) entry which is preliminary data.</text>
</comment>
<dbReference type="PROSITE" id="PS51197">
    <property type="entry name" value="HTH_RRF2_2"/>
    <property type="match status" value="1"/>
</dbReference>
<dbReference type="AlphaFoldDB" id="A0A0G1GC01"/>
<dbReference type="InterPro" id="IPR036390">
    <property type="entry name" value="WH_DNA-bd_sf"/>
</dbReference>
<protein>
    <submittedName>
        <fullName evidence="1">BadM/Rrf2 family transcriptional regulator</fullName>
    </submittedName>
</protein>
<dbReference type="PROSITE" id="PS01332">
    <property type="entry name" value="HTH_RRF2_1"/>
    <property type="match status" value="1"/>
</dbReference>
<dbReference type="Proteomes" id="UP000034894">
    <property type="component" value="Unassembled WGS sequence"/>
</dbReference>
<dbReference type="Gene3D" id="1.10.10.10">
    <property type="entry name" value="Winged helix-like DNA-binding domain superfamily/Winged helix DNA-binding domain"/>
    <property type="match status" value="1"/>
</dbReference>
<dbReference type="NCBIfam" id="TIGR00738">
    <property type="entry name" value="rrf2_super"/>
    <property type="match status" value="1"/>
</dbReference>
<dbReference type="PANTHER" id="PTHR33221:SF2">
    <property type="entry name" value="TRANSCRIPTIONAL REGULATOR"/>
    <property type="match status" value="1"/>
</dbReference>
<evidence type="ECO:0000313" key="1">
    <source>
        <dbReference type="EMBL" id="KKS96453.1"/>
    </source>
</evidence>
<evidence type="ECO:0000313" key="2">
    <source>
        <dbReference type="Proteomes" id="UP000034894"/>
    </source>
</evidence>
<proteinExistence type="predicted"/>
<dbReference type="GO" id="GO:0005829">
    <property type="term" value="C:cytosol"/>
    <property type="evidence" value="ECO:0007669"/>
    <property type="project" value="TreeGrafter"/>
</dbReference>
<gene>
    <name evidence="1" type="ORF">UV73_C0010G0038</name>
</gene>
<reference evidence="1 2" key="1">
    <citation type="journal article" date="2015" name="Nature">
        <title>rRNA introns, odd ribosomes, and small enigmatic genomes across a large radiation of phyla.</title>
        <authorList>
            <person name="Brown C.T."/>
            <person name="Hug L.A."/>
            <person name="Thomas B.C."/>
            <person name="Sharon I."/>
            <person name="Castelle C.J."/>
            <person name="Singh A."/>
            <person name="Wilkins M.J."/>
            <person name="Williams K.H."/>
            <person name="Banfield J.F."/>
        </authorList>
    </citation>
    <scope>NUCLEOTIDE SEQUENCE [LARGE SCALE GENOMIC DNA]</scope>
</reference>
<name>A0A0G1GC01_9BACT</name>
<sequence>MKISKREDFAIIFMSHLAAHGSNDYLSLSNVARQTGLSSLFLKHIALELKNNGLVESREGVQGGYRLKKKPEEITAAQILSAVNRDLIRPACYEGVCRLKEKNCICVSFWGKFNLKLTALLNNVTLAEIAKI</sequence>
<dbReference type="Pfam" id="PF02082">
    <property type="entry name" value="Rrf2"/>
    <property type="match status" value="1"/>
</dbReference>
<dbReference type="GO" id="GO:0003700">
    <property type="term" value="F:DNA-binding transcription factor activity"/>
    <property type="evidence" value="ECO:0007669"/>
    <property type="project" value="TreeGrafter"/>
</dbReference>
<dbReference type="EMBL" id="LCFP01000010">
    <property type="protein sequence ID" value="KKS96453.1"/>
    <property type="molecule type" value="Genomic_DNA"/>
</dbReference>
<dbReference type="STRING" id="1618443.UV73_C0010G0038"/>